<evidence type="ECO:0000256" key="3">
    <source>
        <dbReference type="ARBA" id="ARBA00023015"/>
    </source>
</evidence>
<accession>A0A5N5XBG6</accession>
<evidence type="ECO:0000256" key="6">
    <source>
        <dbReference type="ARBA" id="ARBA00023242"/>
    </source>
</evidence>
<evidence type="ECO:0000256" key="4">
    <source>
        <dbReference type="ARBA" id="ARBA00023125"/>
    </source>
</evidence>
<evidence type="ECO:0000313" key="10">
    <source>
        <dbReference type="Proteomes" id="UP000326565"/>
    </source>
</evidence>
<evidence type="ECO:0000256" key="1">
    <source>
        <dbReference type="ARBA" id="ARBA00004123"/>
    </source>
</evidence>
<dbReference type="SMART" id="SM00066">
    <property type="entry name" value="GAL4"/>
    <property type="match status" value="1"/>
</dbReference>
<dbReference type="SUPFAM" id="SSF57701">
    <property type="entry name" value="Zn2/Cys6 DNA-binding domain"/>
    <property type="match status" value="1"/>
</dbReference>
<dbReference type="PROSITE" id="PS50048">
    <property type="entry name" value="ZN2_CY6_FUNGAL_2"/>
    <property type="match status" value="1"/>
</dbReference>
<keyword evidence="4" id="KW-0238">DNA-binding</keyword>
<dbReference type="GO" id="GO:0006351">
    <property type="term" value="P:DNA-templated transcription"/>
    <property type="evidence" value="ECO:0007669"/>
    <property type="project" value="InterPro"/>
</dbReference>
<dbReference type="GO" id="GO:0008270">
    <property type="term" value="F:zinc ion binding"/>
    <property type="evidence" value="ECO:0007669"/>
    <property type="project" value="InterPro"/>
</dbReference>
<feature type="region of interest" description="Disordered" evidence="7">
    <location>
        <begin position="1"/>
        <end position="34"/>
    </location>
</feature>
<dbReference type="Gene3D" id="4.10.240.10">
    <property type="entry name" value="Zn(2)-C6 fungal-type DNA-binding domain"/>
    <property type="match status" value="1"/>
</dbReference>
<dbReference type="InterPro" id="IPR036864">
    <property type="entry name" value="Zn2-C6_fun-type_DNA-bd_sf"/>
</dbReference>
<evidence type="ECO:0000256" key="5">
    <source>
        <dbReference type="ARBA" id="ARBA00023163"/>
    </source>
</evidence>
<keyword evidence="10" id="KW-1185">Reference proteome</keyword>
<dbReference type="EMBL" id="ML732161">
    <property type="protein sequence ID" value="KAB8078113.1"/>
    <property type="molecule type" value="Genomic_DNA"/>
</dbReference>
<feature type="region of interest" description="Disordered" evidence="7">
    <location>
        <begin position="90"/>
        <end position="120"/>
    </location>
</feature>
<dbReference type="Pfam" id="PF04082">
    <property type="entry name" value="Fungal_trans"/>
    <property type="match status" value="1"/>
</dbReference>
<protein>
    <submittedName>
        <fullName evidence="9">Fungal-specific transcription factor domain-containing protein</fullName>
    </submittedName>
</protein>
<reference evidence="9 10" key="1">
    <citation type="submission" date="2019-04" db="EMBL/GenBank/DDBJ databases">
        <title>Friends and foes A comparative genomics study of 23 Aspergillus species from section Flavi.</title>
        <authorList>
            <consortium name="DOE Joint Genome Institute"/>
            <person name="Kjaerbolling I."/>
            <person name="Vesth T."/>
            <person name="Frisvad J.C."/>
            <person name="Nybo J.L."/>
            <person name="Theobald S."/>
            <person name="Kildgaard S."/>
            <person name="Isbrandt T."/>
            <person name="Kuo A."/>
            <person name="Sato A."/>
            <person name="Lyhne E.K."/>
            <person name="Kogle M.E."/>
            <person name="Wiebenga A."/>
            <person name="Kun R.S."/>
            <person name="Lubbers R.J."/>
            <person name="Makela M.R."/>
            <person name="Barry K."/>
            <person name="Chovatia M."/>
            <person name="Clum A."/>
            <person name="Daum C."/>
            <person name="Haridas S."/>
            <person name="He G."/>
            <person name="LaButti K."/>
            <person name="Lipzen A."/>
            <person name="Mondo S."/>
            <person name="Riley R."/>
            <person name="Salamov A."/>
            <person name="Simmons B.A."/>
            <person name="Magnuson J.K."/>
            <person name="Henrissat B."/>
            <person name="Mortensen U.H."/>
            <person name="Larsen T.O."/>
            <person name="Devries R.P."/>
            <person name="Grigoriev I.V."/>
            <person name="Machida M."/>
            <person name="Baker S.E."/>
            <person name="Andersen M.R."/>
        </authorList>
    </citation>
    <scope>NUCLEOTIDE SEQUENCE [LARGE SCALE GENOMIC DNA]</scope>
    <source>
        <strain evidence="9 10">CBS 151.66</strain>
    </source>
</reference>
<dbReference type="InterPro" id="IPR001138">
    <property type="entry name" value="Zn2Cys6_DnaBD"/>
</dbReference>
<dbReference type="GO" id="GO:0000981">
    <property type="term" value="F:DNA-binding transcription factor activity, RNA polymerase II-specific"/>
    <property type="evidence" value="ECO:0007669"/>
    <property type="project" value="InterPro"/>
</dbReference>
<keyword evidence="6" id="KW-0539">Nucleus</keyword>
<dbReference type="AlphaFoldDB" id="A0A5N5XBG6"/>
<dbReference type="CDD" id="cd12148">
    <property type="entry name" value="fungal_TF_MHR"/>
    <property type="match status" value="1"/>
</dbReference>
<dbReference type="InterPro" id="IPR050987">
    <property type="entry name" value="AtrR-like"/>
</dbReference>
<dbReference type="Pfam" id="PF00172">
    <property type="entry name" value="Zn_clus"/>
    <property type="match status" value="1"/>
</dbReference>
<sequence length="811" mass="89835">MFTTFSAHMSPVNDARSRSASTRSSATRPKRRQVTRACDACRTSRIKCDDQQPCRNCRHRGENCRTSHPWEAQSLSAAKLEIERLQQRVSELEQHASRSPSPPPPATMAQGTHPPPSNAYVASNEAFSVRGENVGNSQSVSDDGPATDGQPPDSGPSAPYTAPSFILKLSNYLGQALNQPYPILDLEPTGISRDFSGLGTGSGSTPESREGGLMEFSRAQEGYFLSLIWQHVHCICPVLDEEMFHEYYDSLWMNSRRGSRRPSALVDSLLALCMQLSSTFLFDDEPSGKTWKTTPNNDCCVAGQPLYHRSHRLLLEGQQAPTLRSVQTLIFSTVYLMHAGRLNSAHAMLAVAIRMARVLGLHHDPSDKLSTKHQELRRRVWWTLTSLDGYLTVTMGLAPHVFHSEGSCNLPADVGLGTVVSNVKLLPENKDISWFSFHVQFSKLVMIFRSMHTLFHGKQMELLHGSDGADLHGEPALLESLAGFMNQQMKAIQEWVDNVPVSLRLGRKGGSQAFSFIDSAAIQIDTYAPLWMQRQRFILEICYHHLSLAILRPFLRFKHGESVPTLQADSHSVLGLQHAITLTSMVNQALIESEILIGYLFIFRCQWDATLYLLGFMLANPVCPFTPEARRSVSTAIHTFSILERYLSAATSALNVIHEILGHGATLINQCREALSPWTLSLSSVESSAPSSPPPLPTRPIHRGPFSWDYYSLLPDTLDPTLTGGVLDPMLGAPLHSSLERSRDPSSALELPRFTNGTIDAPNSILGPLRPAQKSRDLHEDPDAEWVLEYGEFLDGWQSSLANAQEGLVET</sequence>
<keyword evidence="5" id="KW-0804">Transcription</keyword>
<dbReference type="OrthoDB" id="2283488at2759"/>
<evidence type="ECO:0000313" key="9">
    <source>
        <dbReference type="EMBL" id="KAB8078113.1"/>
    </source>
</evidence>
<keyword evidence="2" id="KW-0479">Metal-binding</keyword>
<dbReference type="GO" id="GO:0003677">
    <property type="term" value="F:DNA binding"/>
    <property type="evidence" value="ECO:0007669"/>
    <property type="project" value="UniProtKB-KW"/>
</dbReference>
<dbReference type="PROSITE" id="PS00463">
    <property type="entry name" value="ZN2_CY6_FUNGAL_1"/>
    <property type="match status" value="1"/>
</dbReference>
<dbReference type="PANTHER" id="PTHR46910:SF3">
    <property type="entry name" value="HALOTOLERANCE PROTEIN 9-RELATED"/>
    <property type="match status" value="1"/>
</dbReference>
<evidence type="ECO:0000256" key="7">
    <source>
        <dbReference type="SAM" id="MobiDB-lite"/>
    </source>
</evidence>
<evidence type="ECO:0000256" key="2">
    <source>
        <dbReference type="ARBA" id="ARBA00022723"/>
    </source>
</evidence>
<proteinExistence type="predicted"/>
<dbReference type="PANTHER" id="PTHR46910">
    <property type="entry name" value="TRANSCRIPTION FACTOR PDR1"/>
    <property type="match status" value="1"/>
</dbReference>
<keyword evidence="3" id="KW-0805">Transcription regulation</keyword>
<organism evidence="9 10">
    <name type="scientific">Aspergillus leporis</name>
    <dbReference type="NCBI Taxonomy" id="41062"/>
    <lineage>
        <taxon>Eukaryota</taxon>
        <taxon>Fungi</taxon>
        <taxon>Dikarya</taxon>
        <taxon>Ascomycota</taxon>
        <taxon>Pezizomycotina</taxon>
        <taxon>Eurotiomycetes</taxon>
        <taxon>Eurotiomycetidae</taxon>
        <taxon>Eurotiales</taxon>
        <taxon>Aspergillaceae</taxon>
        <taxon>Aspergillus</taxon>
        <taxon>Aspergillus subgen. Circumdati</taxon>
    </lineage>
</organism>
<gene>
    <name evidence="9" type="ORF">BDV29DRAFT_20670</name>
</gene>
<feature type="region of interest" description="Disordered" evidence="7">
    <location>
        <begin position="133"/>
        <end position="160"/>
    </location>
</feature>
<feature type="domain" description="Zn(2)-C6 fungal-type" evidence="8">
    <location>
        <begin position="37"/>
        <end position="66"/>
    </location>
</feature>
<dbReference type="CDD" id="cd00067">
    <property type="entry name" value="GAL4"/>
    <property type="match status" value="1"/>
</dbReference>
<feature type="compositionally biased region" description="Low complexity" evidence="7">
    <location>
        <begin position="18"/>
        <end position="27"/>
    </location>
</feature>
<dbReference type="SMART" id="SM00906">
    <property type="entry name" value="Fungal_trans"/>
    <property type="match status" value="1"/>
</dbReference>
<dbReference type="InterPro" id="IPR007219">
    <property type="entry name" value="XnlR_reg_dom"/>
</dbReference>
<dbReference type="GO" id="GO:0009893">
    <property type="term" value="P:positive regulation of metabolic process"/>
    <property type="evidence" value="ECO:0007669"/>
    <property type="project" value="UniProtKB-ARBA"/>
</dbReference>
<name>A0A5N5XBG6_9EURO</name>
<evidence type="ECO:0000259" key="8">
    <source>
        <dbReference type="PROSITE" id="PS50048"/>
    </source>
</evidence>
<dbReference type="GO" id="GO:0005634">
    <property type="term" value="C:nucleus"/>
    <property type="evidence" value="ECO:0007669"/>
    <property type="project" value="UniProtKB-SubCell"/>
</dbReference>
<comment type="subcellular location">
    <subcellularLocation>
        <location evidence="1">Nucleus</location>
    </subcellularLocation>
</comment>
<dbReference type="Proteomes" id="UP000326565">
    <property type="component" value="Unassembled WGS sequence"/>
</dbReference>